<gene>
    <name evidence="1" type="ORF">DUE52_21035</name>
</gene>
<proteinExistence type="predicted"/>
<dbReference type="RefSeq" id="WP_114408022.1">
    <property type="nucleotide sequence ID" value="NZ_QOWE01000018.1"/>
</dbReference>
<keyword evidence="2" id="KW-1185">Reference proteome</keyword>
<dbReference type="AlphaFoldDB" id="A0A368JIV1"/>
<protein>
    <submittedName>
        <fullName evidence="1">Uncharacterized protein</fullName>
    </submittedName>
</protein>
<reference evidence="1 2" key="1">
    <citation type="submission" date="2018-07" db="EMBL/GenBank/DDBJ databases">
        <title>Genome analysis of Larkinella rosea.</title>
        <authorList>
            <person name="Zhou Z."/>
            <person name="Wang G."/>
        </authorList>
    </citation>
    <scope>NUCLEOTIDE SEQUENCE [LARGE SCALE GENOMIC DNA]</scope>
    <source>
        <strain evidence="2">zzj9</strain>
    </source>
</reference>
<dbReference type="Proteomes" id="UP000253383">
    <property type="component" value="Unassembled WGS sequence"/>
</dbReference>
<name>A0A368JIV1_9BACT</name>
<evidence type="ECO:0000313" key="2">
    <source>
        <dbReference type="Proteomes" id="UP000253383"/>
    </source>
</evidence>
<sequence>MLQTFLLQSTTDLYRFIETYRQRSQGISVDPDFLKHTTVRIFQDSDQPGEWTAGYFVNARPPHRYFDVLPAAIKAQILEDSPIREEDVAEIGAIWMDVKALGRLGRWQVYLFMLADAYATNQPFIVGGTVHAQIRDFQMQVVKHPLFEGDVELAGQVQRIWEYYANREEMWFDFLNFTVPEMRRHVSRDTINLRPAPYRQSA</sequence>
<comment type="caution">
    <text evidence="1">The sequence shown here is derived from an EMBL/GenBank/DDBJ whole genome shotgun (WGS) entry which is preliminary data.</text>
</comment>
<dbReference type="OrthoDB" id="942108at2"/>
<evidence type="ECO:0000313" key="1">
    <source>
        <dbReference type="EMBL" id="RCR67590.1"/>
    </source>
</evidence>
<accession>A0A368JIV1</accession>
<organism evidence="1 2">
    <name type="scientific">Larkinella punicea</name>
    <dbReference type="NCBI Taxonomy" id="2315727"/>
    <lineage>
        <taxon>Bacteria</taxon>
        <taxon>Pseudomonadati</taxon>
        <taxon>Bacteroidota</taxon>
        <taxon>Cytophagia</taxon>
        <taxon>Cytophagales</taxon>
        <taxon>Spirosomataceae</taxon>
        <taxon>Larkinella</taxon>
    </lineage>
</organism>
<dbReference type="EMBL" id="QOWE01000018">
    <property type="protein sequence ID" value="RCR67590.1"/>
    <property type="molecule type" value="Genomic_DNA"/>
</dbReference>